<organism evidence="1">
    <name type="scientific">Desulfatirhabdium butyrativorans</name>
    <dbReference type="NCBI Taxonomy" id="340467"/>
    <lineage>
        <taxon>Bacteria</taxon>
        <taxon>Pseudomonadati</taxon>
        <taxon>Thermodesulfobacteriota</taxon>
        <taxon>Desulfobacteria</taxon>
        <taxon>Desulfobacterales</taxon>
        <taxon>Desulfatirhabdiaceae</taxon>
        <taxon>Desulfatirhabdium</taxon>
    </lineage>
</organism>
<evidence type="ECO:0000313" key="1">
    <source>
        <dbReference type="EMBL" id="HGU34512.1"/>
    </source>
</evidence>
<proteinExistence type="predicted"/>
<name>A0A7C4VSZ0_9BACT</name>
<protein>
    <submittedName>
        <fullName evidence="1">Uncharacterized protein</fullName>
    </submittedName>
</protein>
<reference evidence="1" key="1">
    <citation type="journal article" date="2020" name="mSystems">
        <title>Genome- and Community-Level Interaction Insights into Carbon Utilization and Element Cycling Functions of Hydrothermarchaeota in Hydrothermal Sediment.</title>
        <authorList>
            <person name="Zhou Z."/>
            <person name="Liu Y."/>
            <person name="Xu W."/>
            <person name="Pan J."/>
            <person name="Luo Z.H."/>
            <person name="Li M."/>
        </authorList>
    </citation>
    <scope>NUCLEOTIDE SEQUENCE [LARGE SCALE GENOMIC DNA]</scope>
    <source>
        <strain evidence="1">SpSt-477</strain>
    </source>
</reference>
<sequence length="65" mass="6850">MALDEPRDNDATYEIGGFTYLVDKDFLAKVQPIKVDYMISGFKLDCAIDFGAAGGCSSCGSGTCG</sequence>
<dbReference type="EMBL" id="DSUH01000384">
    <property type="protein sequence ID" value="HGU34512.1"/>
    <property type="molecule type" value="Genomic_DNA"/>
</dbReference>
<gene>
    <name evidence="1" type="ORF">ENS29_16950</name>
</gene>
<comment type="caution">
    <text evidence="1">The sequence shown here is derived from an EMBL/GenBank/DDBJ whole genome shotgun (WGS) entry which is preliminary data.</text>
</comment>
<dbReference type="AlphaFoldDB" id="A0A7C4VSZ0"/>
<accession>A0A7C4VSZ0</accession>